<keyword evidence="2" id="KW-1185">Reference proteome</keyword>
<dbReference type="EMBL" id="JABFAB010000006">
    <property type="protein sequence ID" value="MBA0651223.1"/>
    <property type="molecule type" value="Genomic_DNA"/>
</dbReference>
<dbReference type="AlphaFoldDB" id="A0A7J8ULD2"/>
<evidence type="ECO:0000313" key="1">
    <source>
        <dbReference type="EMBL" id="MBA0651223.1"/>
    </source>
</evidence>
<gene>
    <name evidence="1" type="ORF">Goklo_018576</name>
</gene>
<comment type="caution">
    <text evidence="1">The sequence shown here is derived from an EMBL/GenBank/DDBJ whole genome shotgun (WGS) entry which is preliminary data.</text>
</comment>
<proteinExistence type="predicted"/>
<evidence type="ECO:0000313" key="2">
    <source>
        <dbReference type="Proteomes" id="UP000593573"/>
    </source>
</evidence>
<dbReference type="OrthoDB" id="10040024at2759"/>
<protein>
    <submittedName>
        <fullName evidence="1">Uncharacterized protein</fullName>
    </submittedName>
</protein>
<dbReference type="Proteomes" id="UP000593573">
    <property type="component" value="Unassembled WGS sequence"/>
</dbReference>
<reference evidence="1 2" key="1">
    <citation type="journal article" date="2019" name="Genome Biol. Evol.">
        <title>Insights into the evolution of the New World diploid cottons (Gossypium, subgenus Houzingenia) based on genome sequencing.</title>
        <authorList>
            <person name="Grover C.E."/>
            <person name="Arick M.A. 2nd"/>
            <person name="Thrash A."/>
            <person name="Conover J.L."/>
            <person name="Sanders W.S."/>
            <person name="Peterson D.G."/>
            <person name="Frelichowski J.E."/>
            <person name="Scheffler J.A."/>
            <person name="Scheffler B.E."/>
            <person name="Wendel J.F."/>
        </authorList>
    </citation>
    <scope>NUCLEOTIDE SEQUENCE [LARGE SCALE GENOMIC DNA]</scope>
    <source>
        <strain evidence="1">57</strain>
        <tissue evidence="1">Leaf</tissue>
    </source>
</reference>
<accession>A0A7J8ULD2</accession>
<sequence>MASNVRANMGILSKALTRLRPTGALYSLPNQSLPPPKHWVPSSSFSAAAAVASSQSLHGILSYQIKRKDQNGQDGFFSFLELSLSALELGRFSEGKTRFYANQVPTLPRLFQVPMSNFLFDTYLDMDRDAGSQTEEVANGTFETK</sequence>
<organism evidence="1 2">
    <name type="scientific">Gossypium klotzschianum</name>
    <dbReference type="NCBI Taxonomy" id="34286"/>
    <lineage>
        <taxon>Eukaryota</taxon>
        <taxon>Viridiplantae</taxon>
        <taxon>Streptophyta</taxon>
        <taxon>Embryophyta</taxon>
        <taxon>Tracheophyta</taxon>
        <taxon>Spermatophyta</taxon>
        <taxon>Magnoliopsida</taxon>
        <taxon>eudicotyledons</taxon>
        <taxon>Gunneridae</taxon>
        <taxon>Pentapetalae</taxon>
        <taxon>rosids</taxon>
        <taxon>malvids</taxon>
        <taxon>Malvales</taxon>
        <taxon>Malvaceae</taxon>
        <taxon>Malvoideae</taxon>
        <taxon>Gossypium</taxon>
    </lineage>
</organism>
<name>A0A7J8ULD2_9ROSI</name>